<dbReference type="Gene3D" id="3.40.50.2300">
    <property type="match status" value="1"/>
</dbReference>
<evidence type="ECO:0000313" key="4">
    <source>
        <dbReference type="EMBL" id="HGH60943.1"/>
    </source>
</evidence>
<dbReference type="PANTHER" id="PTHR44591:SF18">
    <property type="entry name" value="REGULATORY PROTEIN"/>
    <property type="match status" value="1"/>
</dbReference>
<proteinExistence type="predicted"/>
<reference evidence="4" key="1">
    <citation type="journal article" date="2020" name="mSystems">
        <title>Genome- and Community-Level Interaction Insights into Carbon Utilization and Element Cycling Functions of Hydrothermarchaeota in Hydrothermal Sediment.</title>
        <authorList>
            <person name="Zhou Z."/>
            <person name="Liu Y."/>
            <person name="Xu W."/>
            <person name="Pan J."/>
            <person name="Luo Z.H."/>
            <person name="Li M."/>
        </authorList>
    </citation>
    <scope>NUCLEOTIDE SEQUENCE [LARGE SCALE GENOMIC DNA]</scope>
    <source>
        <strain evidence="4">SpSt-769</strain>
    </source>
</reference>
<dbReference type="AlphaFoldDB" id="A0A7C4ARW1"/>
<gene>
    <name evidence="4" type="ORF">ENV54_06560</name>
</gene>
<dbReference type="SMART" id="SM00448">
    <property type="entry name" value="REC"/>
    <property type="match status" value="1"/>
</dbReference>
<dbReference type="PROSITE" id="PS50110">
    <property type="entry name" value="RESPONSE_REGULATORY"/>
    <property type="match status" value="1"/>
</dbReference>
<dbReference type="InterPro" id="IPR011006">
    <property type="entry name" value="CheY-like_superfamily"/>
</dbReference>
<keyword evidence="1 2" id="KW-0597">Phosphoprotein</keyword>
<accession>A0A7C4ARW1</accession>
<dbReference type="SUPFAM" id="SSF52172">
    <property type="entry name" value="CheY-like"/>
    <property type="match status" value="1"/>
</dbReference>
<organism evidence="4">
    <name type="scientific">Desulfomonile tiedjei</name>
    <dbReference type="NCBI Taxonomy" id="2358"/>
    <lineage>
        <taxon>Bacteria</taxon>
        <taxon>Pseudomonadati</taxon>
        <taxon>Thermodesulfobacteriota</taxon>
        <taxon>Desulfomonilia</taxon>
        <taxon>Desulfomonilales</taxon>
        <taxon>Desulfomonilaceae</taxon>
        <taxon>Desulfomonile</taxon>
    </lineage>
</organism>
<dbReference type="InterPro" id="IPR050595">
    <property type="entry name" value="Bact_response_regulator"/>
</dbReference>
<feature type="modified residue" description="4-aspartylphosphate" evidence="2">
    <location>
        <position position="52"/>
    </location>
</feature>
<dbReference type="Pfam" id="PF00072">
    <property type="entry name" value="Response_reg"/>
    <property type="match status" value="1"/>
</dbReference>
<dbReference type="InterPro" id="IPR001789">
    <property type="entry name" value="Sig_transdc_resp-reg_receiver"/>
</dbReference>
<sequence length="117" mass="13340">MSVILHIEDESSVRLLYREVFEELGFRVIQAPNAEEALILLRTHRPDVIILDLKMPGMGGRAFLKKFHKLKYKAPIVVSTAYPFVSEDPILQDIDAFVVKSGDMDELIKKVEELVSK</sequence>
<comment type="caution">
    <text evidence="4">The sequence shown here is derived from an EMBL/GenBank/DDBJ whole genome shotgun (WGS) entry which is preliminary data.</text>
</comment>
<name>A0A7C4ARW1_9BACT</name>
<protein>
    <submittedName>
        <fullName evidence="4">Response regulator</fullName>
    </submittedName>
</protein>
<evidence type="ECO:0000256" key="2">
    <source>
        <dbReference type="PROSITE-ProRule" id="PRU00169"/>
    </source>
</evidence>
<dbReference type="PANTHER" id="PTHR44591">
    <property type="entry name" value="STRESS RESPONSE REGULATOR PROTEIN 1"/>
    <property type="match status" value="1"/>
</dbReference>
<evidence type="ECO:0000259" key="3">
    <source>
        <dbReference type="PROSITE" id="PS50110"/>
    </source>
</evidence>
<dbReference type="EMBL" id="DTGT01000201">
    <property type="protein sequence ID" value="HGH60943.1"/>
    <property type="molecule type" value="Genomic_DNA"/>
</dbReference>
<dbReference type="GO" id="GO:0000160">
    <property type="term" value="P:phosphorelay signal transduction system"/>
    <property type="evidence" value="ECO:0007669"/>
    <property type="project" value="InterPro"/>
</dbReference>
<evidence type="ECO:0000256" key="1">
    <source>
        <dbReference type="ARBA" id="ARBA00022553"/>
    </source>
</evidence>
<feature type="domain" description="Response regulatory" evidence="3">
    <location>
        <begin position="3"/>
        <end position="115"/>
    </location>
</feature>